<dbReference type="GO" id="GO:0050518">
    <property type="term" value="F:2-C-methyl-D-erythritol 4-phosphate cytidylyltransferase activity"/>
    <property type="evidence" value="ECO:0007669"/>
    <property type="project" value="UniProtKB-UniRule"/>
</dbReference>
<dbReference type="HAMAP" id="MF_00108">
    <property type="entry name" value="IspD"/>
    <property type="match status" value="1"/>
</dbReference>
<gene>
    <name evidence="4" type="primary">ispD</name>
    <name evidence="5" type="ORF">CRV12_02860</name>
</gene>
<dbReference type="Proteomes" id="UP000296153">
    <property type="component" value="Unassembled WGS sequence"/>
</dbReference>
<evidence type="ECO:0000256" key="1">
    <source>
        <dbReference type="ARBA" id="ARBA00022679"/>
    </source>
</evidence>
<dbReference type="Pfam" id="PF01128">
    <property type="entry name" value="IspD"/>
    <property type="match status" value="1"/>
</dbReference>
<dbReference type="NCBIfam" id="TIGR00453">
    <property type="entry name" value="ispD"/>
    <property type="match status" value="1"/>
</dbReference>
<dbReference type="InterPro" id="IPR029044">
    <property type="entry name" value="Nucleotide-diphossugar_trans"/>
</dbReference>
<comment type="similarity">
    <text evidence="4">Belongs to the IspD/TarI cytidylyltransferase family. IspD subfamily.</text>
</comment>
<feature type="site" description="Positions MEP for the nucleophilic attack" evidence="4">
    <location>
        <position position="160"/>
    </location>
</feature>
<accession>A0A2P5SZM8</accession>
<dbReference type="OrthoDB" id="9806837at2"/>
<feature type="site" description="Transition state stabilizer" evidence="4">
    <location>
        <position position="22"/>
    </location>
</feature>
<keyword evidence="2 4" id="KW-0548">Nucleotidyltransferase</keyword>
<feature type="site" description="Positions MEP for the nucleophilic attack" evidence="4">
    <location>
        <position position="216"/>
    </location>
</feature>
<dbReference type="GO" id="GO:0019288">
    <property type="term" value="P:isopentenyl diphosphate biosynthetic process, methylerythritol 4-phosphate pathway"/>
    <property type="evidence" value="ECO:0007669"/>
    <property type="project" value="UniProtKB-UniRule"/>
</dbReference>
<comment type="function">
    <text evidence="4">Catalyzes the formation of 4-diphosphocytidyl-2-C-methyl-D-erythritol from CTP and 2-C-methyl-D-erythritol 4-phosphate (MEP).</text>
</comment>
<keyword evidence="3 4" id="KW-0414">Isoprene biosynthesis</keyword>
<comment type="caution">
    <text evidence="5">The sequence shown here is derived from an EMBL/GenBank/DDBJ whole genome shotgun (WGS) entry which is preliminary data.</text>
</comment>
<dbReference type="FunFam" id="3.90.550.10:FF:000003">
    <property type="entry name" value="2-C-methyl-D-erythritol 4-phosphate cytidylyltransferase"/>
    <property type="match status" value="1"/>
</dbReference>
<dbReference type="EMBL" id="PDKT01000004">
    <property type="protein sequence ID" value="PPI87798.1"/>
    <property type="molecule type" value="Genomic_DNA"/>
</dbReference>
<dbReference type="CDD" id="cd02516">
    <property type="entry name" value="CDP-ME_synthetase"/>
    <property type="match status" value="1"/>
</dbReference>
<dbReference type="PANTHER" id="PTHR32125:SF4">
    <property type="entry name" value="2-C-METHYL-D-ERYTHRITOL 4-PHOSPHATE CYTIDYLYLTRANSFERASE, CHLOROPLASTIC"/>
    <property type="match status" value="1"/>
</dbReference>
<evidence type="ECO:0000313" key="5">
    <source>
        <dbReference type="EMBL" id="PPI87798.1"/>
    </source>
</evidence>
<sequence length="239" mass="27195">MKNLFSKKDIVAIVPAAGIGKRMKIKYPKQYVIIGQYTIIEHCILNLLANPHIKQIIVVLNYNDQYFYKLPLSHNNQIICVIGGKTRAQSVLSGLKAAYGTTNWVLVHDASRPCLHINDLTNLIQIREKSNIGGILATPVVDTLKLSQHNKNIINKTVKRKNLWRALTPQLFSYSLLKFCLTKTLKEGINVNDESSALEYCGYYPMLIQGRNDNIKVTYPEDILLAEFYINKNFSQDIK</sequence>
<dbReference type="InterPro" id="IPR050088">
    <property type="entry name" value="IspD/TarI_cytidylyltransf_bact"/>
</dbReference>
<comment type="pathway">
    <text evidence="4">Isoprenoid biosynthesis; isopentenyl diphosphate biosynthesis via DXP pathway; isopentenyl diphosphate from 1-deoxy-D-xylulose 5-phosphate: step 2/6.</text>
</comment>
<name>A0A2P5SZM8_9GAMM</name>
<dbReference type="EC" id="2.7.7.60" evidence="4"/>
<dbReference type="PANTHER" id="PTHR32125">
    <property type="entry name" value="2-C-METHYL-D-ERYTHRITOL 4-PHOSPHATE CYTIDYLYLTRANSFERASE, CHLOROPLASTIC"/>
    <property type="match status" value="1"/>
</dbReference>
<evidence type="ECO:0000256" key="4">
    <source>
        <dbReference type="HAMAP-Rule" id="MF_00108"/>
    </source>
</evidence>
<comment type="catalytic activity">
    <reaction evidence="4">
        <text>2-C-methyl-D-erythritol 4-phosphate + CTP + H(+) = 4-CDP-2-C-methyl-D-erythritol + diphosphate</text>
        <dbReference type="Rhea" id="RHEA:13429"/>
        <dbReference type="ChEBI" id="CHEBI:15378"/>
        <dbReference type="ChEBI" id="CHEBI:33019"/>
        <dbReference type="ChEBI" id="CHEBI:37563"/>
        <dbReference type="ChEBI" id="CHEBI:57823"/>
        <dbReference type="ChEBI" id="CHEBI:58262"/>
        <dbReference type="EC" id="2.7.7.60"/>
    </reaction>
</comment>
<evidence type="ECO:0000313" key="6">
    <source>
        <dbReference type="Proteomes" id="UP000296153"/>
    </source>
</evidence>
<proteinExistence type="inferred from homology"/>
<dbReference type="AlphaFoldDB" id="A0A2P5SZM8"/>
<evidence type="ECO:0000256" key="3">
    <source>
        <dbReference type="ARBA" id="ARBA00023229"/>
    </source>
</evidence>
<evidence type="ECO:0000256" key="2">
    <source>
        <dbReference type="ARBA" id="ARBA00022695"/>
    </source>
</evidence>
<dbReference type="InterPro" id="IPR034683">
    <property type="entry name" value="IspD/TarI"/>
</dbReference>
<dbReference type="InterPro" id="IPR001228">
    <property type="entry name" value="IspD"/>
</dbReference>
<reference evidence="5 6" key="1">
    <citation type="journal article" date="2018" name="Genome Biol. Evol.">
        <title>Cladogenesis and Genomic Streamlining in Extracellular Endosymbionts of Tropical Stink Bugs.</title>
        <authorList>
            <person name="Otero-Bravo A."/>
            <person name="Goffredi S."/>
            <person name="Sabree Z.L."/>
        </authorList>
    </citation>
    <scope>NUCLEOTIDE SEQUENCE [LARGE SCALE GENOMIC DNA]</scope>
    <source>
        <strain evidence="5 6">SoEE</strain>
    </source>
</reference>
<comment type="subunit">
    <text evidence="4">Homodimer.</text>
</comment>
<keyword evidence="1 4" id="KW-0808">Transferase</keyword>
<dbReference type="SUPFAM" id="SSF53448">
    <property type="entry name" value="Nucleotide-diphospho-sugar transferases"/>
    <property type="match status" value="1"/>
</dbReference>
<dbReference type="Gene3D" id="3.90.550.10">
    <property type="entry name" value="Spore Coat Polysaccharide Biosynthesis Protein SpsA, Chain A"/>
    <property type="match status" value="1"/>
</dbReference>
<dbReference type="UniPathway" id="UPA00056">
    <property type="reaction ID" value="UER00093"/>
</dbReference>
<organism evidence="5 6">
    <name type="scientific">Candidatus Pantoea edessiphila</name>
    <dbReference type="NCBI Taxonomy" id="2044610"/>
    <lineage>
        <taxon>Bacteria</taxon>
        <taxon>Pseudomonadati</taxon>
        <taxon>Pseudomonadota</taxon>
        <taxon>Gammaproteobacteria</taxon>
        <taxon>Enterobacterales</taxon>
        <taxon>Erwiniaceae</taxon>
        <taxon>Pantoea</taxon>
    </lineage>
</organism>
<feature type="site" description="Transition state stabilizer" evidence="4">
    <location>
        <position position="29"/>
    </location>
</feature>
<dbReference type="RefSeq" id="WP_136131201.1">
    <property type="nucleotide sequence ID" value="NZ_PDKT01000004.1"/>
</dbReference>
<protein>
    <recommendedName>
        <fullName evidence="4">2-C-methyl-D-erythritol 4-phosphate cytidylyltransferase</fullName>
        <ecNumber evidence="4">2.7.7.60</ecNumber>
    </recommendedName>
    <alternativeName>
        <fullName evidence="4">4-diphosphocytidyl-2C-methyl-D-erythritol synthase</fullName>
    </alternativeName>
    <alternativeName>
        <fullName evidence="4">MEP cytidylyltransferase</fullName>
        <shortName evidence="4">MCT</shortName>
    </alternativeName>
</protein>